<feature type="compositionally biased region" description="Basic residues" evidence="2">
    <location>
        <begin position="47"/>
        <end position="56"/>
    </location>
</feature>
<dbReference type="Pfam" id="PF12796">
    <property type="entry name" value="Ank_2"/>
    <property type="match status" value="1"/>
</dbReference>
<dbReference type="InterPro" id="IPR002110">
    <property type="entry name" value="Ankyrin_rpt"/>
</dbReference>
<dbReference type="Gene3D" id="1.25.40.20">
    <property type="entry name" value="Ankyrin repeat-containing domain"/>
    <property type="match status" value="1"/>
</dbReference>
<feature type="region of interest" description="Disordered" evidence="2">
    <location>
        <begin position="44"/>
        <end position="66"/>
    </location>
</feature>
<reference evidence="3" key="1">
    <citation type="submission" date="2021-02" db="EMBL/GenBank/DDBJ databases">
        <authorList>
            <person name="Dougan E. K."/>
            <person name="Rhodes N."/>
            <person name="Thang M."/>
            <person name="Chan C."/>
        </authorList>
    </citation>
    <scope>NUCLEOTIDE SEQUENCE</scope>
</reference>
<feature type="repeat" description="ANK" evidence="1">
    <location>
        <begin position="19"/>
        <end position="40"/>
    </location>
</feature>
<dbReference type="Pfam" id="PF00023">
    <property type="entry name" value="Ank"/>
    <property type="match status" value="1"/>
</dbReference>
<evidence type="ECO:0000256" key="1">
    <source>
        <dbReference type="PROSITE-ProRule" id="PRU00023"/>
    </source>
</evidence>
<feature type="non-terminal residue" evidence="3">
    <location>
        <position position="202"/>
    </location>
</feature>
<comment type="caution">
    <text evidence="3">The sequence shown here is derived from an EMBL/GenBank/DDBJ whole genome shotgun (WGS) entry which is preliminary data.</text>
</comment>
<dbReference type="PROSITE" id="PS50297">
    <property type="entry name" value="ANK_REP_REGION"/>
    <property type="match status" value="1"/>
</dbReference>
<protein>
    <submittedName>
        <fullName evidence="3">Uncharacterized protein</fullName>
    </submittedName>
</protein>
<sequence>VCRLLLEEDEGLVMMTNLDQMTPLHEAARLGRTRVVSLLLPALTGRPRSHSGRPGRARSGPDVRAGNSLRTPLHLACSRRHLETSALLLSAHADPQVACGLGRTALHYACAGLTGPRRVGFGDADGCLLELCHLLLRCRPNCRRLRDSSGRTPAELAADGGHLVPELKLLLCDNVAVSTPKAPSARRLSGKRQTKKIMSATG</sequence>
<dbReference type="EMBL" id="CAJNNV010004993">
    <property type="protein sequence ID" value="CAE8591504.1"/>
    <property type="molecule type" value="Genomic_DNA"/>
</dbReference>
<evidence type="ECO:0000313" key="4">
    <source>
        <dbReference type="Proteomes" id="UP000654075"/>
    </source>
</evidence>
<feature type="region of interest" description="Disordered" evidence="2">
    <location>
        <begin position="183"/>
        <end position="202"/>
    </location>
</feature>
<dbReference type="PANTHER" id="PTHR24121:SF23">
    <property type="entry name" value="NO MECHANORECEPTOR POTENTIAL C, ISOFORM H"/>
    <property type="match status" value="1"/>
</dbReference>
<dbReference type="PROSITE" id="PS50088">
    <property type="entry name" value="ANK_REPEAT"/>
    <property type="match status" value="2"/>
</dbReference>
<evidence type="ECO:0000256" key="2">
    <source>
        <dbReference type="SAM" id="MobiDB-lite"/>
    </source>
</evidence>
<accession>A0A813DVX6</accession>
<gene>
    <name evidence="3" type="ORF">PGLA1383_LOCUS10173</name>
</gene>
<keyword evidence="4" id="KW-1185">Reference proteome</keyword>
<organism evidence="3 4">
    <name type="scientific">Polarella glacialis</name>
    <name type="common">Dinoflagellate</name>
    <dbReference type="NCBI Taxonomy" id="89957"/>
    <lineage>
        <taxon>Eukaryota</taxon>
        <taxon>Sar</taxon>
        <taxon>Alveolata</taxon>
        <taxon>Dinophyceae</taxon>
        <taxon>Suessiales</taxon>
        <taxon>Suessiaceae</taxon>
        <taxon>Polarella</taxon>
    </lineage>
</organism>
<dbReference type="PANTHER" id="PTHR24121">
    <property type="entry name" value="NO MECHANORECEPTOR POTENTIAL C, ISOFORM D-RELATED"/>
    <property type="match status" value="1"/>
</dbReference>
<dbReference type="InterPro" id="IPR036770">
    <property type="entry name" value="Ankyrin_rpt-contain_sf"/>
</dbReference>
<proteinExistence type="predicted"/>
<dbReference type="AlphaFoldDB" id="A0A813DVX6"/>
<dbReference type="SMART" id="SM00248">
    <property type="entry name" value="ANK"/>
    <property type="match status" value="3"/>
</dbReference>
<dbReference type="OrthoDB" id="194358at2759"/>
<dbReference type="SUPFAM" id="SSF48403">
    <property type="entry name" value="Ankyrin repeat"/>
    <property type="match status" value="1"/>
</dbReference>
<keyword evidence="1" id="KW-0040">ANK repeat</keyword>
<evidence type="ECO:0000313" key="3">
    <source>
        <dbReference type="EMBL" id="CAE8591504.1"/>
    </source>
</evidence>
<name>A0A813DVX6_POLGL</name>
<dbReference type="Proteomes" id="UP000654075">
    <property type="component" value="Unassembled WGS sequence"/>
</dbReference>
<feature type="repeat" description="ANK" evidence="1">
    <location>
        <begin position="68"/>
        <end position="100"/>
    </location>
</feature>